<dbReference type="EMBL" id="OZ075131">
    <property type="protein sequence ID" value="CAL4979610.1"/>
    <property type="molecule type" value="Genomic_DNA"/>
</dbReference>
<reference evidence="1 2" key="2">
    <citation type="submission" date="2024-10" db="EMBL/GenBank/DDBJ databases">
        <authorList>
            <person name="Ryan C."/>
        </authorList>
    </citation>
    <scope>NUCLEOTIDE SEQUENCE [LARGE SCALE GENOMIC DNA]</scope>
</reference>
<organism evidence="1 2">
    <name type="scientific">Urochloa decumbens</name>
    <dbReference type="NCBI Taxonomy" id="240449"/>
    <lineage>
        <taxon>Eukaryota</taxon>
        <taxon>Viridiplantae</taxon>
        <taxon>Streptophyta</taxon>
        <taxon>Embryophyta</taxon>
        <taxon>Tracheophyta</taxon>
        <taxon>Spermatophyta</taxon>
        <taxon>Magnoliopsida</taxon>
        <taxon>Liliopsida</taxon>
        <taxon>Poales</taxon>
        <taxon>Poaceae</taxon>
        <taxon>PACMAD clade</taxon>
        <taxon>Panicoideae</taxon>
        <taxon>Panicodae</taxon>
        <taxon>Paniceae</taxon>
        <taxon>Melinidinae</taxon>
        <taxon>Urochloa</taxon>
    </lineage>
</organism>
<sequence length="168" mass="18286">MKEDSAPRVVCKICVAKGESQSASWTGCPFCLAKAAVLDRIRELGGNIIEIEEEIKTKPLATLKPEYLDKVKAQGGCIMKTVVGKKDGNGNGSPVSLVTVKLPDSYVKGLMSVRPPTHLLPLDEDDMQESELMLAAEAATLYSIERVEKILAQFYEKGYAIADLEVVE</sequence>
<proteinExistence type="predicted"/>
<dbReference type="Proteomes" id="UP001497457">
    <property type="component" value="Chromosome 21rd"/>
</dbReference>
<keyword evidence="2" id="KW-1185">Reference proteome</keyword>
<reference evidence="2" key="1">
    <citation type="submission" date="2024-06" db="EMBL/GenBank/DDBJ databases">
        <authorList>
            <person name="Ryan C."/>
        </authorList>
    </citation>
    <scope>NUCLEOTIDE SEQUENCE [LARGE SCALE GENOMIC DNA]</scope>
</reference>
<gene>
    <name evidence="1" type="ORF">URODEC1_LOCUS55325</name>
</gene>
<name>A0ABC9AK39_9POAL</name>
<evidence type="ECO:0000313" key="2">
    <source>
        <dbReference type="Proteomes" id="UP001497457"/>
    </source>
</evidence>
<protein>
    <submittedName>
        <fullName evidence="1">Uncharacterized protein</fullName>
    </submittedName>
</protein>
<accession>A0ABC9AK39</accession>
<evidence type="ECO:0000313" key="1">
    <source>
        <dbReference type="EMBL" id="CAL4979610.1"/>
    </source>
</evidence>
<dbReference type="AlphaFoldDB" id="A0ABC9AK39"/>